<sequence>MDRSRRRAGNGNEQAPSRERSHGEGERQRQLERLSREEAYYQFINELNEEDYRLMRDRNLLGTPGEITAEELQQRLEGAKERLTSQSDLDNREGEDSEVFGENSNGDSLLEWLNTFRRTGNATRSGQSGNQTWRAVSRTNPNSGEFRFSLEININHDHNSFETSGEEYVDIDATRLYVERRRQLVPGSVAPRTRSMAAREANNEAARTRLLRRAMALRSEIVSHAVSGRLRSRTRELTGQTNNTTRNNSVAAGEPREMPERGTSAGVRRGRARTNVRMNTNQRLEILRLRSTLSSRSRSPLRRQGDAARSEERGQRQDRNAQQVNRSRRQTAQASPQPAEEQARGNTQAPQLSSVAPSVGITLEEEESSRPVAAVRRHPTITLDLQVRRIRPGENRDRDSIASRTRSRVGMSENTVTFESDTGGFRRTISRSERAGIRTYISTIRIPLRRISETGLGEPSSVALRSILRQIMTGFGELSSLMETESNSEVPRGGHRVVDRQNNSSSANSSDPSGVLSRNGHAVDGSSERNGQRGGSQRSGHNRENQDSRQSQDANNLVENGTLPILRLAHFFLLNEDEDDDDRLRGLTKEQIDNLSTRNYGDIHTENERSKTCSVCINEYATGNKLRQLPCTHEFHIHCIDRWLSENSTCPICRQPVLGSNATGNG</sequence>
<comment type="similarity">
    <text evidence="11">Belongs to the RNF12 family.</text>
</comment>
<feature type="compositionally biased region" description="Polar residues" evidence="13">
    <location>
        <begin position="237"/>
        <end position="250"/>
    </location>
</feature>
<feature type="region of interest" description="Disordered" evidence="13">
    <location>
        <begin position="80"/>
        <end position="106"/>
    </location>
</feature>
<accession>A0A852HQ16</accession>
<evidence type="ECO:0000256" key="2">
    <source>
        <dbReference type="ARBA" id="ARBA00004123"/>
    </source>
</evidence>
<keyword evidence="7 12" id="KW-0863">Zinc-finger</keyword>
<evidence type="ECO:0000256" key="4">
    <source>
        <dbReference type="ARBA" id="ARBA00012483"/>
    </source>
</evidence>
<keyword evidence="15" id="KW-0436">Ligase</keyword>
<dbReference type="GO" id="GO:0061630">
    <property type="term" value="F:ubiquitin protein ligase activity"/>
    <property type="evidence" value="ECO:0007669"/>
    <property type="project" value="UniProtKB-EC"/>
</dbReference>
<evidence type="ECO:0000313" key="15">
    <source>
        <dbReference type="EMBL" id="NXX33186.1"/>
    </source>
</evidence>
<dbReference type="PROSITE" id="PS50089">
    <property type="entry name" value="ZF_RING_2"/>
    <property type="match status" value="1"/>
</dbReference>
<dbReference type="Gene3D" id="3.30.40.10">
    <property type="entry name" value="Zinc/RING finger domain, C3HC4 (zinc finger)"/>
    <property type="match status" value="1"/>
</dbReference>
<keyword evidence="16" id="KW-1185">Reference proteome</keyword>
<keyword evidence="8" id="KW-0833">Ubl conjugation pathway</keyword>
<keyword evidence="6" id="KW-0479">Metal-binding</keyword>
<dbReference type="GO" id="GO:0016874">
    <property type="term" value="F:ligase activity"/>
    <property type="evidence" value="ECO:0007669"/>
    <property type="project" value="UniProtKB-KW"/>
</dbReference>
<reference evidence="15" key="1">
    <citation type="submission" date="2020-02" db="EMBL/GenBank/DDBJ databases">
        <title>Bird 10,000 Genomes (B10K) Project - Family phase.</title>
        <authorList>
            <person name="Zhang G."/>
        </authorList>
    </citation>
    <scope>NUCLEOTIDE SEQUENCE</scope>
    <source>
        <strain evidence="15">B10K-DU-002-40</strain>
        <tissue evidence="15">Muscle</tissue>
    </source>
</reference>
<evidence type="ECO:0000256" key="1">
    <source>
        <dbReference type="ARBA" id="ARBA00000900"/>
    </source>
</evidence>
<evidence type="ECO:0000313" key="16">
    <source>
        <dbReference type="Proteomes" id="UP000653383"/>
    </source>
</evidence>
<evidence type="ECO:0000256" key="10">
    <source>
        <dbReference type="ARBA" id="ARBA00023242"/>
    </source>
</evidence>
<dbReference type="InterPro" id="IPR051834">
    <property type="entry name" value="RING_finger_E3_ligase"/>
</dbReference>
<dbReference type="FunFam" id="3.30.40.10:FF:000054">
    <property type="entry name" value="E3 ubiquitin-protein ligase RLIM isoform X1"/>
    <property type="match status" value="1"/>
</dbReference>
<comment type="pathway">
    <text evidence="3">Protein modification; protein ubiquitination.</text>
</comment>
<dbReference type="Proteomes" id="UP000653383">
    <property type="component" value="Unassembled WGS sequence"/>
</dbReference>
<organism evidence="15 16">
    <name type="scientific">Nicator chloris</name>
    <dbReference type="NCBI Taxonomy" id="237433"/>
    <lineage>
        <taxon>Eukaryota</taxon>
        <taxon>Metazoa</taxon>
        <taxon>Chordata</taxon>
        <taxon>Craniata</taxon>
        <taxon>Vertebrata</taxon>
        <taxon>Euteleostomi</taxon>
        <taxon>Archelosauria</taxon>
        <taxon>Archosauria</taxon>
        <taxon>Dinosauria</taxon>
        <taxon>Saurischia</taxon>
        <taxon>Theropoda</taxon>
        <taxon>Coelurosauria</taxon>
        <taxon>Aves</taxon>
        <taxon>Neognathae</taxon>
        <taxon>Neoaves</taxon>
        <taxon>Telluraves</taxon>
        <taxon>Australaves</taxon>
        <taxon>Passeriformes</taxon>
        <taxon>Sylvioidea</taxon>
        <taxon>Pycnonotidae</taxon>
        <taxon>Nicator</taxon>
    </lineage>
</organism>
<dbReference type="GO" id="GO:0016567">
    <property type="term" value="P:protein ubiquitination"/>
    <property type="evidence" value="ECO:0007669"/>
    <property type="project" value="TreeGrafter"/>
</dbReference>
<comment type="catalytic activity">
    <reaction evidence="1">
        <text>S-ubiquitinyl-[E2 ubiquitin-conjugating enzyme]-L-cysteine + [acceptor protein]-L-lysine = [E2 ubiquitin-conjugating enzyme]-L-cysteine + N(6)-ubiquitinyl-[acceptor protein]-L-lysine.</text>
        <dbReference type="EC" id="2.3.2.27"/>
    </reaction>
</comment>
<dbReference type="SUPFAM" id="SSF57850">
    <property type="entry name" value="RING/U-box"/>
    <property type="match status" value="1"/>
</dbReference>
<feature type="region of interest" description="Disordered" evidence="13">
    <location>
        <begin position="120"/>
        <end position="140"/>
    </location>
</feature>
<evidence type="ECO:0000256" key="6">
    <source>
        <dbReference type="ARBA" id="ARBA00022723"/>
    </source>
</evidence>
<dbReference type="InterPro" id="IPR058896">
    <property type="entry name" value="RNF6/12_N"/>
</dbReference>
<feature type="compositionally biased region" description="Basic and acidic residues" evidence="13">
    <location>
        <begin position="16"/>
        <end position="33"/>
    </location>
</feature>
<feature type="non-terminal residue" evidence="15">
    <location>
        <position position="666"/>
    </location>
</feature>
<evidence type="ECO:0000259" key="14">
    <source>
        <dbReference type="PROSITE" id="PS50089"/>
    </source>
</evidence>
<dbReference type="GO" id="GO:0045893">
    <property type="term" value="P:positive regulation of DNA-templated transcription"/>
    <property type="evidence" value="ECO:0007669"/>
    <property type="project" value="TreeGrafter"/>
</dbReference>
<feature type="compositionally biased region" description="Low complexity" evidence="13">
    <location>
        <begin position="330"/>
        <end position="340"/>
    </location>
</feature>
<dbReference type="InterPro" id="IPR001841">
    <property type="entry name" value="Znf_RING"/>
</dbReference>
<feature type="compositionally biased region" description="Basic and acidic residues" evidence="13">
    <location>
        <begin position="303"/>
        <end position="319"/>
    </location>
</feature>
<dbReference type="SMART" id="SM00184">
    <property type="entry name" value="RING"/>
    <property type="match status" value="1"/>
</dbReference>
<evidence type="ECO:0000256" key="13">
    <source>
        <dbReference type="SAM" id="MobiDB-lite"/>
    </source>
</evidence>
<dbReference type="CDD" id="cd16673">
    <property type="entry name" value="RING-H2_RNF6"/>
    <property type="match status" value="1"/>
</dbReference>
<comment type="caution">
    <text evidence="15">The sequence shown here is derived from an EMBL/GenBank/DDBJ whole genome shotgun (WGS) entry which is preliminary data.</text>
</comment>
<feature type="region of interest" description="Disordered" evidence="13">
    <location>
        <begin position="230"/>
        <end position="356"/>
    </location>
</feature>
<protein>
    <recommendedName>
        <fullName evidence="4">RING-type E3 ubiquitin transferase</fullName>
        <ecNumber evidence="4">2.3.2.27</ecNumber>
    </recommendedName>
</protein>
<keyword evidence="10" id="KW-0539">Nucleus</keyword>
<keyword evidence="5" id="KW-0808">Transferase</keyword>
<feature type="region of interest" description="Disordered" evidence="13">
    <location>
        <begin position="1"/>
        <end position="33"/>
    </location>
</feature>
<evidence type="ECO:0000256" key="7">
    <source>
        <dbReference type="ARBA" id="ARBA00022771"/>
    </source>
</evidence>
<name>A0A852HQ16_9PASS</name>
<dbReference type="EC" id="2.3.2.27" evidence="4"/>
<comment type="subcellular location">
    <subcellularLocation>
        <location evidence="2">Nucleus</location>
    </subcellularLocation>
</comment>
<feature type="compositionally biased region" description="Low complexity" evidence="13">
    <location>
        <begin position="289"/>
        <end position="298"/>
    </location>
</feature>
<feature type="region of interest" description="Disordered" evidence="13">
    <location>
        <begin position="482"/>
        <end position="554"/>
    </location>
</feature>
<feature type="domain" description="RING-type" evidence="14">
    <location>
        <begin position="613"/>
        <end position="654"/>
    </location>
</feature>
<gene>
    <name evidence="15" type="primary">Rnf6</name>
    <name evidence="15" type="ORF">NICCHL_R12324</name>
</gene>
<dbReference type="GO" id="GO:0006511">
    <property type="term" value="P:ubiquitin-dependent protein catabolic process"/>
    <property type="evidence" value="ECO:0007669"/>
    <property type="project" value="TreeGrafter"/>
</dbReference>
<feature type="non-terminal residue" evidence="15">
    <location>
        <position position="1"/>
    </location>
</feature>
<evidence type="ECO:0000256" key="12">
    <source>
        <dbReference type="PROSITE-ProRule" id="PRU00175"/>
    </source>
</evidence>
<dbReference type="PANTHER" id="PTHR45931">
    <property type="entry name" value="SI:CH211-59O9.10"/>
    <property type="match status" value="1"/>
</dbReference>
<dbReference type="Pfam" id="PF25914">
    <property type="entry name" value="RNF6_N"/>
    <property type="match status" value="1"/>
</dbReference>
<evidence type="ECO:0000256" key="3">
    <source>
        <dbReference type="ARBA" id="ARBA00004906"/>
    </source>
</evidence>
<feature type="compositionally biased region" description="Polar residues" evidence="13">
    <location>
        <begin position="344"/>
        <end position="356"/>
    </location>
</feature>
<dbReference type="GO" id="GO:0005634">
    <property type="term" value="C:nucleus"/>
    <property type="evidence" value="ECO:0007669"/>
    <property type="project" value="UniProtKB-SubCell"/>
</dbReference>
<dbReference type="Pfam" id="PF13639">
    <property type="entry name" value="zf-RING_2"/>
    <property type="match status" value="1"/>
</dbReference>
<dbReference type="InterPro" id="IPR013083">
    <property type="entry name" value="Znf_RING/FYVE/PHD"/>
</dbReference>
<dbReference type="AlphaFoldDB" id="A0A852HQ16"/>
<evidence type="ECO:0000256" key="8">
    <source>
        <dbReference type="ARBA" id="ARBA00022786"/>
    </source>
</evidence>
<evidence type="ECO:0000256" key="11">
    <source>
        <dbReference type="ARBA" id="ARBA00038418"/>
    </source>
</evidence>
<evidence type="ECO:0000256" key="9">
    <source>
        <dbReference type="ARBA" id="ARBA00022833"/>
    </source>
</evidence>
<dbReference type="PANTHER" id="PTHR45931:SF2">
    <property type="entry name" value="E3 UBIQUITIN-PROTEIN LIGASE RNF6"/>
    <property type="match status" value="1"/>
</dbReference>
<proteinExistence type="inferred from homology"/>
<dbReference type="GO" id="GO:0008270">
    <property type="term" value="F:zinc ion binding"/>
    <property type="evidence" value="ECO:0007669"/>
    <property type="project" value="UniProtKB-KW"/>
</dbReference>
<feature type="compositionally biased region" description="Basic and acidic residues" evidence="13">
    <location>
        <begin position="80"/>
        <end position="94"/>
    </location>
</feature>
<evidence type="ECO:0000256" key="5">
    <source>
        <dbReference type="ARBA" id="ARBA00022679"/>
    </source>
</evidence>
<keyword evidence="9" id="KW-0862">Zinc</keyword>
<dbReference type="EMBL" id="WAAE01018537">
    <property type="protein sequence ID" value="NXX33186.1"/>
    <property type="molecule type" value="Genomic_DNA"/>
</dbReference>
<dbReference type="OrthoDB" id="8062037at2759"/>